<keyword evidence="1" id="KW-0812">Transmembrane</keyword>
<feature type="transmembrane region" description="Helical" evidence="1">
    <location>
        <begin position="90"/>
        <end position="106"/>
    </location>
</feature>
<reference evidence="3" key="1">
    <citation type="journal article" date="2019" name="Int. J. Syst. Evol. Microbiol.">
        <title>The Global Catalogue of Microorganisms (GCM) 10K type strain sequencing project: providing services to taxonomists for standard genome sequencing and annotation.</title>
        <authorList>
            <consortium name="The Broad Institute Genomics Platform"/>
            <consortium name="The Broad Institute Genome Sequencing Center for Infectious Disease"/>
            <person name="Wu L."/>
            <person name="Ma J."/>
        </authorList>
    </citation>
    <scope>NUCLEOTIDE SEQUENCE [LARGE SCALE GENOMIC DNA]</scope>
    <source>
        <strain evidence="3">KACC 11904</strain>
    </source>
</reference>
<evidence type="ECO:0000313" key="3">
    <source>
        <dbReference type="Proteomes" id="UP001596044"/>
    </source>
</evidence>
<feature type="transmembrane region" description="Helical" evidence="1">
    <location>
        <begin position="113"/>
        <end position="134"/>
    </location>
</feature>
<dbReference type="Pfam" id="PF13787">
    <property type="entry name" value="HXXEE"/>
    <property type="match status" value="1"/>
</dbReference>
<keyword evidence="3" id="KW-1185">Reference proteome</keyword>
<dbReference type="InterPro" id="IPR025671">
    <property type="entry name" value="HXXEE"/>
</dbReference>
<proteinExistence type="predicted"/>
<keyword evidence="1" id="KW-1133">Transmembrane helix</keyword>
<evidence type="ECO:0000256" key="1">
    <source>
        <dbReference type="SAM" id="Phobius"/>
    </source>
</evidence>
<feature type="transmembrane region" description="Helical" evidence="1">
    <location>
        <begin position="58"/>
        <end position="84"/>
    </location>
</feature>
<evidence type="ECO:0000313" key="2">
    <source>
        <dbReference type="EMBL" id="MFC5452923.1"/>
    </source>
</evidence>
<comment type="caution">
    <text evidence="2">The sequence shown here is derived from an EMBL/GenBank/DDBJ whole genome shotgun (WGS) entry which is preliminary data.</text>
</comment>
<organism evidence="2 3">
    <name type="scientific">Paenibacillus aestuarii</name>
    <dbReference type="NCBI Taxonomy" id="516965"/>
    <lineage>
        <taxon>Bacteria</taxon>
        <taxon>Bacillati</taxon>
        <taxon>Bacillota</taxon>
        <taxon>Bacilli</taxon>
        <taxon>Bacillales</taxon>
        <taxon>Paenibacillaceae</taxon>
        <taxon>Paenibacillus</taxon>
    </lineage>
</organism>
<sequence length="177" mass="20179">MLEWLQLNINLSTLIWLFPATFMLHDFEEIIFVEAWFKKYGSHVAARVPFRMQKVFADMALVTSARFAIPVLLQFVVYIGASYLAAEKQIVGPFVGFNLLLFLHIFTHVGQSLLFRVYALGTLTAVLITLPYSLYVGYRLLLEGIIDYGDFIRYAPYGLVTIGIVLAGHRIAREVLR</sequence>
<keyword evidence="1" id="KW-0472">Membrane</keyword>
<dbReference type="EMBL" id="JBHSMJ010000065">
    <property type="protein sequence ID" value="MFC5452923.1"/>
    <property type="molecule type" value="Genomic_DNA"/>
</dbReference>
<dbReference type="RefSeq" id="WP_270879183.1">
    <property type="nucleotide sequence ID" value="NZ_JAQFVF010000023.1"/>
</dbReference>
<protein>
    <submittedName>
        <fullName evidence="2">HXXEE domain-containing protein</fullName>
    </submittedName>
</protein>
<dbReference type="Proteomes" id="UP001596044">
    <property type="component" value="Unassembled WGS sequence"/>
</dbReference>
<accession>A0ABW0KHM0</accession>
<feature type="transmembrane region" description="Helical" evidence="1">
    <location>
        <begin position="14"/>
        <end position="37"/>
    </location>
</feature>
<name>A0ABW0KHM0_9BACL</name>
<gene>
    <name evidence="2" type="ORF">ACFPOG_32445</name>
</gene>
<feature type="transmembrane region" description="Helical" evidence="1">
    <location>
        <begin position="154"/>
        <end position="172"/>
    </location>
</feature>